<reference evidence="1" key="1">
    <citation type="submission" date="2021-06" db="EMBL/GenBank/DDBJ databases">
        <authorList>
            <person name="Kallberg Y."/>
            <person name="Tangrot J."/>
            <person name="Rosling A."/>
        </authorList>
    </citation>
    <scope>NUCLEOTIDE SEQUENCE</scope>
    <source>
        <strain evidence="1">IL203A</strain>
    </source>
</reference>
<proteinExistence type="predicted"/>
<dbReference type="Proteomes" id="UP000789702">
    <property type="component" value="Unassembled WGS sequence"/>
</dbReference>
<keyword evidence="2" id="KW-1185">Reference proteome</keyword>
<accession>A0ACA9NHE1</accession>
<protein>
    <submittedName>
        <fullName evidence="1">2524_t:CDS:1</fullName>
    </submittedName>
</protein>
<gene>
    <name evidence="1" type="ORF">DHETER_LOCUS9605</name>
</gene>
<feature type="non-terminal residue" evidence="1">
    <location>
        <position position="1"/>
    </location>
</feature>
<name>A0ACA9NHE1_9GLOM</name>
<dbReference type="EMBL" id="CAJVPU010017137">
    <property type="protein sequence ID" value="CAG8657694.1"/>
    <property type="molecule type" value="Genomic_DNA"/>
</dbReference>
<sequence length="89" mass="10040">SKSTRTSSVSQGSKSAQVLSKSNKDAKESDRLTERITISLLKRQKALSFTDKPVDDLLTPTDIELLSVLRNKIMNCYMCFKNPFSQKLQ</sequence>
<comment type="caution">
    <text evidence="1">The sequence shown here is derived from an EMBL/GenBank/DDBJ whole genome shotgun (WGS) entry which is preliminary data.</text>
</comment>
<organism evidence="1 2">
    <name type="scientific">Dentiscutata heterogama</name>
    <dbReference type="NCBI Taxonomy" id="1316150"/>
    <lineage>
        <taxon>Eukaryota</taxon>
        <taxon>Fungi</taxon>
        <taxon>Fungi incertae sedis</taxon>
        <taxon>Mucoromycota</taxon>
        <taxon>Glomeromycotina</taxon>
        <taxon>Glomeromycetes</taxon>
        <taxon>Diversisporales</taxon>
        <taxon>Gigasporaceae</taxon>
        <taxon>Dentiscutata</taxon>
    </lineage>
</organism>
<evidence type="ECO:0000313" key="1">
    <source>
        <dbReference type="EMBL" id="CAG8657694.1"/>
    </source>
</evidence>
<feature type="non-terminal residue" evidence="1">
    <location>
        <position position="89"/>
    </location>
</feature>
<evidence type="ECO:0000313" key="2">
    <source>
        <dbReference type="Proteomes" id="UP000789702"/>
    </source>
</evidence>